<reference evidence="1" key="1">
    <citation type="journal article" date="2018" name="Mol. Ecol.">
        <title>Virus-virus interactions and host ecology are associated with RNA virome structure in wild birds.</title>
        <authorList>
            <person name="Wille M."/>
            <person name="Eden J.S."/>
            <person name="Shi M."/>
            <person name="Klaassen M."/>
            <person name="Hurt A.C."/>
            <person name="Holmes E.C."/>
        </authorList>
    </citation>
    <scope>NUCLEOTIDE SEQUENCE</scope>
    <source>
        <strain evidence="1">MW20</strain>
    </source>
</reference>
<name>A0A3G1RP93_9CALI</name>
<gene>
    <name evidence="1" type="primary">VP2</name>
</gene>
<organism evidence="1">
    <name type="scientific">Duck calicivirus</name>
    <dbReference type="NCBI Taxonomy" id="2212758"/>
    <lineage>
        <taxon>Viruses</taxon>
        <taxon>Riboviria</taxon>
        <taxon>Orthornavirae</taxon>
        <taxon>Pisuviricota</taxon>
        <taxon>Pisoniviricetes</taxon>
        <taxon>Picornavirales</taxon>
        <taxon>Caliciviridae</taxon>
    </lineage>
</organism>
<dbReference type="EMBL" id="MH453811">
    <property type="protein sequence ID" value="AXF38658.1"/>
    <property type="molecule type" value="Genomic_RNA"/>
</dbReference>
<sequence length="254" mass="26995">MLQEPGQGEAWEITYLAMTLSTMANAAMLGVAGVQAGGGLISSIGNLVLGAQQLDVMRQQIGVQKAQIQLAYDQPKIDAESQKLQIASKFQALTDIGVSTQGAFEAVRGGRFMSGGRSIMPSQNTIYSFGGGVHNNGITFMPTVTKTKNSYNNNVGASNIPSYSTHYVTQNPTFRNPPPTVVQAWSDVSSVASLEWDYGGASRRGSVISNHSNNSIIRTPSPLGDAVEMPVWSGSIAIRGYGRPPLRKITESGV</sequence>
<proteinExistence type="predicted"/>
<evidence type="ECO:0000313" key="1">
    <source>
        <dbReference type="EMBL" id="AXF38658.1"/>
    </source>
</evidence>
<protein>
    <submittedName>
        <fullName evidence="1">VP2</fullName>
    </submittedName>
</protein>
<accession>A0A3G1RP93</accession>